<organism evidence="1 2">
    <name type="scientific">Caulobacter mirabilis</name>
    <dbReference type="NCBI Taxonomy" id="69666"/>
    <lineage>
        <taxon>Bacteria</taxon>
        <taxon>Pseudomonadati</taxon>
        <taxon>Pseudomonadota</taxon>
        <taxon>Alphaproteobacteria</taxon>
        <taxon>Caulobacterales</taxon>
        <taxon>Caulobacteraceae</taxon>
        <taxon>Caulobacter</taxon>
    </lineage>
</organism>
<proteinExistence type="predicted"/>
<protein>
    <submittedName>
        <fullName evidence="1">Uncharacterized protein</fullName>
    </submittedName>
</protein>
<dbReference type="KEGG" id="cmb:CSW64_04900"/>
<keyword evidence="2" id="KW-1185">Reference proteome</keyword>
<name>A0A2D2AUY9_9CAUL</name>
<sequence>MRPYAEAATVKLFTRTFEPQPLRTDKQGFSEGRALTPAEREAIESKISLATWNGAPVMVGCCLPHHFLRYYDKAGRQIGEIAICFCCACIYGRPEPPGVAGNTALDFDPEALKAVMKGMGVRTDFGCEPAAADSPGA</sequence>
<evidence type="ECO:0000313" key="1">
    <source>
        <dbReference type="EMBL" id="ATQ41795.1"/>
    </source>
</evidence>
<dbReference type="EMBL" id="CP024201">
    <property type="protein sequence ID" value="ATQ41795.1"/>
    <property type="molecule type" value="Genomic_DNA"/>
</dbReference>
<dbReference type="AlphaFoldDB" id="A0A2D2AUY9"/>
<accession>A0A2D2AUY9</accession>
<gene>
    <name evidence="1" type="ORF">CSW64_04900</name>
</gene>
<reference evidence="1 2" key="1">
    <citation type="submission" date="2017-10" db="EMBL/GenBank/DDBJ databases">
        <title>Genome sequence of Caulobacter mirabilis FWC38.</title>
        <authorList>
            <person name="Fiebig A."/>
            <person name="Crosson S."/>
        </authorList>
    </citation>
    <scope>NUCLEOTIDE SEQUENCE [LARGE SCALE GENOMIC DNA]</scope>
    <source>
        <strain evidence="1 2">FWC 38</strain>
    </source>
</reference>
<dbReference type="Proteomes" id="UP000228945">
    <property type="component" value="Chromosome"/>
</dbReference>
<evidence type="ECO:0000313" key="2">
    <source>
        <dbReference type="Proteomes" id="UP000228945"/>
    </source>
</evidence>